<dbReference type="InterPro" id="IPR010899">
    <property type="entry name" value="UPF0344"/>
</dbReference>
<evidence type="ECO:0000313" key="7">
    <source>
        <dbReference type="Proteomes" id="UP000233375"/>
    </source>
</evidence>
<feature type="transmembrane region" description="Helical" evidence="5">
    <location>
        <begin position="63"/>
        <end position="81"/>
    </location>
</feature>
<keyword evidence="3 5" id="KW-1133">Transmembrane helix</keyword>
<dbReference type="RefSeq" id="WP_101175209.1">
    <property type="nucleotide sequence ID" value="NZ_PISE01000003.1"/>
</dbReference>
<evidence type="ECO:0000256" key="4">
    <source>
        <dbReference type="ARBA" id="ARBA00023136"/>
    </source>
</evidence>
<keyword evidence="2 5" id="KW-0812">Transmembrane</keyword>
<dbReference type="Pfam" id="PF07457">
    <property type="entry name" value="DUF1516"/>
    <property type="match status" value="1"/>
</dbReference>
<reference evidence="6 7" key="1">
    <citation type="journal article" date="2003" name="Int. J. Syst. Evol. Microbiol.">
        <title>Bacillus nealsonii sp. nov., isolated from a spacecraft-assembly facility, whose spores are gamma-radiation resistant.</title>
        <authorList>
            <person name="Venkateswaran K."/>
            <person name="Kempf M."/>
            <person name="Chen F."/>
            <person name="Satomi M."/>
            <person name="Nicholson W."/>
            <person name="Kern R."/>
        </authorList>
    </citation>
    <scope>NUCLEOTIDE SEQUENCE [LARGE SCALE GENOMIC DNA]</scope>
    <source>
        <strain evidence="6 7">FO-92</strain>
    </source>
</reference>
<evidence type="ECO:0000256" key="5">
    <source>
        <dbReference type="HAMAP-Rule" id="MF_01536"/>
    </source>
</evidence>
<evidence type="ECO:0000256" key="2">
    <source>
        <dbReference type="ARBA" id="ARBA00022692"/>
    </source>
</evidence>
<gene>
    <name evidence="6" type="ORF">CWS01_01175</name>
</gene>
<keyword evidence="1 5" id="KW-1003">Cell membrane</keyword>
<feature type="transmembrane region" description="Helical" evidence="5">
    <location>
        <begin position="6"/>
        <end position="24"/>
    </location>
</feature>
<dbReference type="EMBL" id="PISE01000003">
    <property type="protein sequence ID" value="PKG25485.1"/>
    <property type="molecule type" value="Genomic_DNA"/>
</dbReference>
<dbReference type="HAMAP" id="MF_01536">
    <property type="entry name" value="UPF0344"/>
    <property type="match status" value="1"/>
</dbReference>
<dbReference type="GO" id="GO:0005886">
    <property type="term" value="C:plasma membrane"/>
    <property type="evidence" value="ECO:0007669"/>
    <property type="project" value="UniProtKB-SubCell"/>
</dbReference>
<dbReference type="OrthoDB" id="2365314at2"/>
<organism evidence="6 7">
    <name type="scientific">Niallia nealsonii</name>
    <dbReference type="NCBI Taxonomy" id="115979"/>
    <lineage>
        <taxon>Bacteria</taxon>
        <taxon>Bacillati</taxon>
        <taxon>Bacillota</taxon>
        <taxon>Bacilli</taxon>
        <taxon>Bacillales</taxon>
        <taxon>Bacillaceae</taxon>
        <taxon>Niallia</taxon>
    </lineage>
</organism>
<sequence>MIHAHITSWALALILFVIALVLHKSGKAKGSKIVHMILRLMYLFVIGTGIWILISFGSLPVKYLLKTLVGLWVVVMFEMILVRTKKDRKTSILWIQFIVALVLVLYLGMTLPMGIWHY</sequence>
<evidence type="ECO:0000256" key="3">
    <source>
        <dbReference type="ARBA" id="ARBA00022989"/>
    </source>
</evidence>
<dbReference type="Proteomes" id="UP000233375">
    <property type="component" value="Unassembled WGS sequence"/>
</dbReference>
<protein>
    <recommendedName>
        <fullName evidence="5">UPF0344 protein CWS01_01175</fullName>
    </recommendedName>
</protein>
<feature type="transmembrane region" description="Helical" evidence="5">
    <location>
        <begin position="93"/>
        <end position="116"/>
    </location>
</feature>
<feature type="transmembrane region" description="Helical" evidence="5">
    <location>
        <begin position="36"/>
        <end position="57"/>
    </location>
</feature>
<keyword evidence="7" id="KW-1185">Reference proteome</keyword>
<comment type="subcellular location">
    <subcellularLocation>
        <location evidence="5">Cell membrane</location>
        <topology evidence="5">Multi-pass membrane protein</topology>
    </subcellularLocation>
</comment>
<keyword evidence="4 5" id="KW-0472">Membrane</keyword>
<comment type="similarity">
    <text evidence="5">Belongs to the UPF0344 family.</text>
</comment>
<evidence type="ECO:0000256" key="1">
    <source>
        <dbReference type="ARBA" id="ARBA00022475"/>
    </source>
</evidence>
<proteinExistence type="inferred from homology"/>
<dbReference type="AlphaFoldDB" id="A0A2N0Z7J1"/>
<comment type="caution">
    <text evidence="6">The sequence shown here is derived from an EMBL/GenBank/DDBJ whole genome shotgun (WGS) entry which is preliminary data.</text>
</comment>
<evidence type="ECO:0000313" key="6">
    <source>
        <dbReference type="EMBL" id="PKG25485.1"/>
    </source>
</evidence>
<name>A0A2N0Z7J1_9BACI</name>
<accession>A0A2N0Z7J1</accession>